<keyword evidence="7" id="KW-0813">Transport</keyword>
<dbReference type="AlphaFoldDB" id="D5ED49"/>
<evidence type="ECO:0000256" key="8">
    <source>
        <dbReference type="SAM" id="Phobius"/>
    </source>
</evidence>
<dbReference type="Proteomes" id="UP000002366">
    <property type="component" value="Chromosome"/>
</dbReference>
<dbReference type="OrthoDB" id="5653at2"/>
<dbReference type="InterPro" id="IPR003400">
    <property type="entry name" value="ExbD"/>
</dbReference>
<dbReference type="eggNOG" id="COG0848">
    <property type="taxonomic scope" value="Bacteria"/>
</dbReference>
<keyword evidence="5 8" id="KW-1133">Transmembrane helix</keyword>
<dbReference type="Pfam" id="PF02472">
    <property type="entry name" value="ExbD"/>
    <property type="match status" value="1"/>
</dbReference>
<dbReference type="PANTHER" id="PTHR30558">
    <property type="entry name" value="EXBD MEMBRANE COMPONENT OF PMF-DRIVEN MACROMOLECULE IMPORT SYSTEM"/>
    <property type="match status" value="1"/>
</dbReference>
<proteinExistence type="inferred from homology"/>
<dbReference type="HOGENOM" id="CLU_085305_3_3_0"/>
<comment type="subcellular location">
    <subcellularLocation>
        <location evidence="1">Cell membrane</location>
        <topology evidence="1">Single-pass membrane protein</topology>
    </subcellularLocation>
    <subcellularLocation>
        <location evidence="7">Cell membrane</location>
        <topology evidence="7">Single-pass type II membrane protein</topology>
    </subcellularLocation>
</comment>
<dbReference type="PANTHER" id="PTHR30558:SF7">
    <property type="entry name" value="TOL-PAL SYSTEM PROTEIN TOLR"/>
    <property type="match status" value="1"/>
</dbReference>
<organism evidence="9 10">
    <name type="scientific">Aminobacterium colombiense (strain DSM 12261 / ALA-1)</name>
    <dbReference type="NCBI Taxonomy" id="572547"/>
    <lineage>
        <taxon>Bacteria</taxon>
        <taxon>Thermotogati</taxon>
        <taxon>Synergistota</taxon>
        <taxon>Synergistia</taxon>
        <taxon>Synergistales</taxon>
        <taxon>Aminobacteriaceae</taxon>
        <taxon>Aminobacterium</taxon>
    </lineage>
</organism>
<protein>
    <submittedName>
        <fullName evidence="9">Biopolymer transport protein ExbD/TolR</fullName>
    </submittedName>
</protein>
<dbReference type="GO" id="GO:0022857">
    <property type="term" value="F:transmembrane transporter activity"/>
    <property type="evidence" value="ECO:0007669"/>
    <property type="project" value="InterPro"/>
</dbReference>
<dbReference type="EMBL" id="CP001997">
    <property type="protein sequence ID" value="ADE56481.1"/>
    <property type="molecule type" value="Genomic_DNA"/>
</dbReference>
<keyword evidence="4 7" id="KW-0812">Transmembrane</keyword>
<evidence type="ECO:0000256" key="3">
    <source>
        <dbReference type="ARBA" id="ARBA00022475"/>
    </source>
</evidence>
<evidence type="ECO:0000256" key="2">
    <source>
        <dbReference type="ARBA" id="ARBA00005811"/>
    </source>
</evidence>
<keyword evidence="3" id="KW-1003">Cell membrane</keyword>
<evidence type="ECO:0000313" key="10">
    <source>
        <dbReference type="Proteomes" id="UP000002366"/>
    </source>
</evidence>
<sequence length="129" mass="14520">MASRPTRSKLPEIDITPLVDILFILIIFFVLTTTFGQSQLQVQLPQGKADALESDQDIYITLKIDGTLLWENEPISEEKLALRAIEAEKNNRTILLAADREVPYGTVAAFLSRLHEKGLIQIALMLQEE</sequence>
<feature type="transmembrane region" description="Helical" evidence="8">
    <location>
        <begin position="15"/>
        <end position="36"/>
    </location>
</feature>
<dbReference type="GO" id="GO:0015031">
    <property type="term" value="P:protein transport"/>
    <property type="evidence" value="ECO:0007669"/>
    <property type="project" value="UniProtKB-KW"/>
</dbReference>
<evidence type="ECO:0000256" key="4">
    <source>
        <dbReference type="ARBA" id="ARBA00022692"/>
    </source>
</evidence>
<accession>D5ED49</accession>
<dbReference type="Gene3D" id="3.30.420.270">
    <property type="match status" value="1"/>
</dbReference>
<name>D5ED49_AMICL</name>
<dbReference type="KEGG" id="aco:Amico_0338"/>
<dbReference type="GO" id="GO:0005886">
    <property type="term" value="C:plasma membrane"/>
    <property type="evidence" value="ECO:0007669"/>
    <property type="project" value="UniProtKB-SubCell"/>
</dbReference>
<keyword evidence="7" id="KW-0653">Protein transport</keyword>
<comment type="similarity">
    <text evidence="2 7">Belongs to the ExbD/TolR family.</text>
</comment>
<evidence type="ECO:0000256" key="7">
    <source>
        <dbReference type="RuleBase" id="RU003879"/>
    </source>
</evidence>
<evidence type="ECO:0000313" key="9">
    <source>
        <dbReference type="EMBL" id="ADE56481.1"/>
    </source>
</evidence>
<keyword evidence="10" id="KW-1185">Reference proteome</keyword>
<dbReference type="STRING" id="572547.Amico_0338"/>
<evidence type="ECO:0000256" key="1">
    <source>
        <dbReference type="ARBA" id="ARBA00004162"/>
    </source>
</evidence>
<reference evidence="9 10" key="1">
    <citation type="journal article" date="2010" name="Stand. Genomic Sci.">
        <title>Complete genome sequence of Aminobacterium colombiense type strain (ALA-1).</title>
        <authorList>
            <person name="Chertkov O."/>
            <person name="Sikorski J."/>
            <person name="Brambilla E."/>
            <person name="Lapidus A."/>
            <person name="Copeland A."/>
            <person name="Glavina Del Rio T."/>
            <person name="Nolan M."/>
            <person name="Lucas S."/>
            <person name="Tice H."/>
            <person name="Cheng J.F."/>
            <person name="Han C."/>
            <person name="Detter J.C."/>
            <person name="Bruce D."/>
            <person name="Tapia R."/>
            <person name="Goodwin L."/>
            <person name="Pitluck S."/>
            <person name="Liolios K."/>
            <person name="Ivanova N."/>
            <person name="Mavromatis K."/>
            <person name="Ovchinnikova G."/>
            <person name="Pati A."/>
            <person name="Chen A."/>
            <person name="Palaniappan K."/>
            <person name="Land M."/>
            <person name="Hauser L."/>
            <person name="Chang Y.J."/>
            <person name="Jeffries C.D."/>
            <person name="Spring S."/>
            <person name="Rohde M."/>
            <person name="Goker M."/>
            <person name="Bristow J."/>
            <person name="Eisen J.A."/>
            <person name="Markowitz V."/>
            <person name="Hugenholtz P."/>
            <person name="Kyrpides N.C."/>
            <person name="Klenk H.P."/>
        </authorList>
    </citation>
    <scope>NUCLEOTIDE SEQUENCE [LARGE SCALE GENOMIC DNA]</scope>
    <source>
        <strain evidence="10">DSM 12261 / ALA-1</strain>
    </source>
</reference>
<dbReference type="RefSeq" id="WP_013047747.1">
    <property type="nucleotide sequence ID" value="NC_014011.1"/>
</dbReference>
<evidence type="ECO:0000256" key="6">
    <source>
        <dbReference type="ARBA" id="ARBA00023136"/>
    </source>
</evidence>
<gene>
    <name evidence="9" type="ordered locus">Amico_0338</name>
</gene>
<evidence type="ECO:0000256" key="5">
    <source>
        <dbReference type="ARBA" id="ARBA00022989"/>
    </source>
</evidence>
<keyword evidence="6 8" id="KW-0472">Membrane</keyword>